<proteinExistence type="predicted"/>
<evidence type="ECO:0000256" key="5">
    <source>
        <dbReference type="ARBA" id="ARBA00023002"/>
    </source>
</evidence>
<evidence type="ECO:0000313" key="10">
    <source>
        <dbReference type="Proteomes" id="UP000812270"/>
    </source>
</evidence>
<dbReference type="Pfam" id="PF03150">
    <property type="entry name" value="CCP_MauG"/>
    <property type="match status" value="1"/>
</dbReference>
<organism evidence="9 10">
    <name type="scientific">Pinibacter aurantiacus</name>
    <dbReference type="NCBI Taxonomy" id="2851599"/>
    <lineage>
        <taxon>Bacteria</taxon>
        <taxon>Pseudomonadati</taxon>
        <taxon>Bacteroidota</taxon>
        <taxon>Chitinophagia</taxon>
        <taxon>Chitinophagales</taxon>
        <taxon>Chitinophagaceae</taxon>
        <taxon>Pinibacter</taxon>
    </lineage>
</organism>
<dbReference type="GO" id="GO:0030313">
    <property type="term" value="C:cell envelope"/>
    <property type="evidence" value="ECO:0007669"/>
    <property type="project" value="UniProtKB-SubCell"/>
</dbReference>
<protein>
    <submittedName>
        <fullName evidence="9">Cytochrome-c peroxidase</fullName>
    </submittedName>
</protein>
<dbReference type="PIRSF" id="PIRSF000294">
    <property type="entry name" value="Cytochrome-c_peroxidase"/>
    <property type="match status" value="1"/>
</dbReference>
<keyword evidence="10" id="KW-1185">Reference proteome</keyword>
<keyword evidence="5" id="KW-0560">Oxidoreductase</keyword>
<keyword evidence="9" id="KW-0575">Peroxidase</keyword>
<dbReference type="PROSITE" id="PS51007">
    <property type="entry name" value="CYTC"/>
    <property type="match status" value="1"/>
</dbReference>
<dbReference type="EMBL" id="JAHSPG010000003">
    <property type="protein sequence ID" value="MBV4357173.1"/>
    <property type="molecule type" value="Genomic_DNA"/>
</dbReference>
<dbReference type="InterPro" id="IPR026259">
    <property type="entry name" value="MauG/Cytc_peroxidase"/>
</dbReference>
<keyword evidence="3" id="KW-0732">Signal</keyword>
<evidence type="ECO:0000313" key="9">
    <source>
        <dbReference type="EMBL" id="MBV4357173.1"/>
    </source>
</evidence>
<comment type="subcellular location">
    <subcellularLocation>
        <location evidence="1">Periplasm</location>
    </subcellularLocation>
</comment>
<dbReference type="RefSeq" id="WP_217790786.1">
    <property type="nucleotide sequence ID" value="NZ_JAHSPG010000003.1"/>
</dbReference>
<comment type="caution">
    <text evidence="9">The sequence shown here is derived from an EMBL/GenBank/DDBJ whole genome shotgun (WGS) entry which is preliminary data.</text>
</comment>
<dbReference type="GO" id="GO:0020037">
    <property type="term" value="F:heme binding"/>
    <property type="evidence" value="ECO:0007669"/>
    <property type="project" value="InterPro"/>
</dbReference>
<dbReference type="Proteomes" id="UP000812270">
    <property type="component" value="Unassembled WGS sequence"/>
</dbReference>
<sequence>MRLIAVILIFIFAGIATTWMISCKKSGESSTHTTPLQVQIPAGFPAPKYDFTNNPITKEGFELGRRLFYDGKLSKDGNFPCASCHQQFAAFSTFDHDLSHGFNNQFTTRNAPGLFNMIWLDQFQWDGGINNLEVQPLAPITAPNEMAEDIGTVVKKLQADAAYPSMFKAAFGSDQVTSQNMLKALTQFVAMMVSANSKYDRVKRGEAQFNVSEQAGYESFKLKCAACHQEPLFTDLSYRNDGFSINTSLHDVGRMRITGKSEDSMKFKVPSLRNVALTEPYTHDGRILSIGQMIDHYTTGIINSPTLDPLLKNGIQIGYAEKYNLIDFLKTLSDSSFIADTRFSQPQQ</sequence>
<evidence type="ECO:0000256" key="4">
    <source>
        <dbReference type="ARBA" id="ARBA00022764"/>
    </source>
</evidence>
<feature type="domain" description="Cytochrome c" evidence="8">
    <location>
        <begin position="200"/>
        <end position="333"/>
    </location>
</feature>
<evidence type="ECO:0000256" key="1">
    <source>
        <dbReference type="ARBA" id="ARBA00004418"/>
    </source>
</evidence>
<keyword evidence="2 7" id="KW-0479">Metal-binding</keyword>
<reference evidence="9" key="1">
    <citation type="submission" date="2021-06" db="EMBL/GenBank/DDBJ databases">
        <authorList>
            <person name="Huq M.A."/>
        </authorList>
    </citation>
    <scope>NUCLEOTIDE SEQUENCE</scope>
    <source>
        <strain evidence="9">MAH-26</strain>
    </source>
</reference>
<dbReference type="InterPro" id="IPR009056">
    <property type="entry name" value="Cyt_c-like_dom"/>
</dbReference>
<dbReference type="AlphaFoldDB" id="A0A9E2S5S6"/>
<dbReference type="PANTHER" id="PTHR30600">
    <property type="entry name" value="CYTOCHROME C PEROXIDASE-RELATED"/>
    <property type="match status" value="1"/>
</dbReference>
<dbReference type="InterPro" id="IPR004852">
    <property type="entry name" value="Di-haem_cyt_c_peroxidsae"/>
</dbReference>
<keyword evidence="4" id="KW-0574">Periplasm</keyword>
<keyword evidence="7" id="KW-0349">Heme</keyword>
<dbReference type="GO" id="GO:0009055">
    <property type="term" value="F:electron transfer activity"/>
    <property type="evidence" value="ECO:0007669"/>
    <property type="project" value="InterPro"/>
</dbReference>
<evidence type="ECO:0000256" key="6">
    <source>
        <dbReference type="ARBA" id="ARBA00023004"/>
    </source>
</evidence>
<dbReference type="PANTHER" id="PTHR30600:SF10">
    <property type="entry name" value="BLL6722 PROTEIN"/>
    <property type="match status" value="1"/>
</dbReference>
<dbReference type="PROSITE" id="PS51257">
    <property type="entry name" value="PROKAR_LIPOPROTEIN"/>
    <property type="match status" value="1"/>
</dbReference>
<evidence type="ECO:0000256" key="7">
    <source>
        <dbReference type="PROSITE-ProRule" id="PRU00433"/>
    </source>
</evidence>
<accession>A0A9E2S5S6</accession>
<name>A0A9E2S5S6_9BACT</name>
<dbReference type="InterPro" id="IPR051395">
    <property type="entry name" value="Cytochrome_c_Peroxidase/MauG"/>
</dbReference>
<keyword evidence="6 7" id="KW-0408">Iron</keyword>
<dbReference type="GO" id="GO:0046872">
    <property type="term" value="F:metal ion binding"/>
    <property type="evidence" value="ECO:0007669"/>
    <property type="project" value="UniProtKB-KW"/>
</dbReference>
<evidence type="ECO:0000256" key="2">
    <source>
        <dbReference type="ARBA" id="ARBA00022723"/>
    </source>
</evidence>
<gene>
    <name evidence="9" type="ORF">KTO63_08455</name>
</gene>
<dbReference type="GO" id="GO:0004130">
    <property type="term" value="F:cytochrome-c peroxidase activity"/>
    <property type="evidence" value="ECO:0007669"/>
    <property type="project" value="TreeGrafter"/>
</dbReference>
<evidence type="ECO:0000256" key="3">
    <source>
        <dbReference type="ARBA" id="ARBA00022729"/>
    </source>
</evidence>
<evidence type="ECO:0000259" key="8">
    <source>
        <dbReference type="PROSITE" id="PS51007"/>
    </source>
</evidence>